<dbReference type="InterPro" id="IPR036597">
    <property type="entry name" value="Fido-like_dom_sf"/>
</dbReference>
<name>A0A9D9E8Y1_9SPIR</name>
<evidence type="ECO:0000256" key="2">
    <source>
        <dbReference type="PIRSR" id="PIRSR640198-2"/>
    </source>
</evidence>
<feature type="binding site" evidence="2">
    <location>
        <begin position="130"/>
        <end position="138"/>
    </location>
    <ligand>
        <name>ATP</name>
        <dbReference type="ChEBI" id="CHEBI:30616"/>
    </ligand>
</feature>
<dbReference type="PANTHER" id="PTHR13504:SF38">
    <property type="entry name" value="FIDO DOMAIN-CONTAINING PROTEIN"/>
    <property type="match status" value="1"/>
</dbReference>
<reference evidence="5" key="1">
    <citation type="submission" date="2020-10" db="EMBL/GenBank/DDBJ databases">
        <authorList>
            <person name="Gilroy R."/>
        </authorList>
    </citation>
    <scope>NUCLEOTIDE SEQUENCE</scope>
    <source>
        <strain evidence="5">11167</strain>
    </source>
</reference>
<feature type="binding site" evidence="2">
    <location>
        <begin position="183"/>
        <end position="190"/>
    </location>
    <ligand>
        <name>ATP</name>
        <dbReference type="ChEBI" id="CHEBI:30616"/>
    </ligand>
</feature>
<accession>A0A9D9E8Y1</accession>
<gene>
    <name evidence="5" type="ORF">IAC42_06325</name>
</gene>
<dbReference type="InterPro" id="IPR049514">
    <property type="entry name" value="Fic-like_C"/>
</dbReference>
<sequence length="341" mass="38694">MSSYKPPFTISAEMTVLVSEISEELGRISAFGSGPATPHLRKANRIRTIHSSLAIENNTLTIDQVTAIIDGKRVLGNPLEIREVRNAYDAYELMQHLEPLSLDDLLRAHGAMMEGLIPDNGRFRSSGVGVFDGERLVHMAPPAKLVPGQIADLIDWYRQSRLHTLIKSAVWHYEFEFIHPFSDGNGRMGRMWHTLLLGKWKELFYWLPVEELIQTRQDEYYSALAKADRIADSACFVELMLEIIRDSLKRLSLAENDTDQVDDQVTDQVGYYADDNMKRLLALLGSASLSAVELMEGLGLKHRPTFRQNYLDPALRAGLIERTIPDKPNSNKQKYRRVVQS</sequence>
<dbReference type="Pfam" id="PF02661">
    <property type="entry name" value="Fic"/>
    <property type="match status" value="1"/>
</dbReference>
<dbReference type="Pfam" id="PF21247">
    <property type="entry name" value="Fic-like_C"/>
    <property type="match status" value="1"/>
</dbReference>
<keyword evidence="2" id="KW-0547">Nucleotide-binding</keyword>
<protein>
    <submittedName>
        <fullName evidence="5">Fic family protein</fullName>
    </submittedName>
</protein>
<evidence type="ECO:0000256" key="3">
    <source>
        <dbReference type="PIRSR" id="PIRSR640198-3"/>
    </source>
</evidence>
<feature type="site" description="Important for autoinhibition of adenylyltransferase activity" evidence="3">
    <location>
        <position position="56"/>
    </location>
</feature>
<reference evidence="5" key="2">
    <citation type="journal article" date="2021" name="PeerJ">
        <title>Extensive microbial diversity within the chicken gut microbiome revealed by metagenomics and culture.</title>
        <authorList>
            <person name="Gilroy R."/>
            <person name="Ravi A."/>
            <person name="Getino M."/>
            <person name="Pursley I."/>
            <person name="Horton D.L."/>
            <person name="Alikhan N.F."/>
            <person name="Baker D."/>
            <person name="Gharbi K."/>
            <person name="Hall N."/>
            <person name="Watson M."/>
            <person name="Adriaenssens E.M."/>
            <person name="Foster-Nyarko E."/>
            <person name="Jarju S."/>
            <person name="Secka A."/>
            <person name="Antonio M."/>
            <person name="Oren A."/>
            <person name="Chaudhuri R.R."/>
            <person name="La Ragione R."/>
            <person name="Hildebrand F."/>
            <person name="Pallen M.J."/>
        </authorList>
    </citation>
    <scope>NUCLEOTIDE SEQUENCE</scope>
    <source>
        <strain evidence="5">11167</strain>
    </source>
</reference>
<organism evidence="5 6">
    <name type="scientific">Candidatus Aphodenecus pullistercoris</name>
    <dbReference type="NCBI Taxonomy" id="2840669"/>
    <lineage>
        <taxon>Bacteria</taxon>
        <taxon>Pseudomonadati</taxon>
        <taxon>Spirochaetota</taxon>
        <taxon>Spirochaetia</taxon>
        <taxon>Spirochaetales</taxon>
        <taxon>Candidatus Aphodenecus</taxon>
    </lineage>
</organism>
<evidence type="ECO:0000256" key="1">
    <source>
        <dbReference type="PIRSR" id="PIRSR640198-1"/>
    </source>
</evidence>
<dbReference type="PANTHER" id="PTHR13504">
    <property type="entry name" value="FIDO DOMAIN-CONTAINING PROTEIN DDB_G0283145"/>
    <property type="match status" value="1"/>
</dbReference>
<evidence type="ECO:0000313" key="6">
    <source>
        <dbReference type="Proteomes" id="UP000823633"/>
    </source>
</evidence>
<feature type="domain" description="Fido" evidence="4">
    <location>
        <begin position="100"/>
        <end position="242"/>
    </location>
</feature>
<evidence type="ECO:0000313" key="5">
    <source>
        <dbReference type="EMBL" id="MBO8443359.1"/>
    </source>
</evidence>
<dbReference type="AlphaFoldDB" id="A0A9D9E8Y1"/>
<dbReference type="InterPro" id="IPR003812">
    <property type="entry name" value="Fido"/>
</dbReference>
<dbReference type="Proteomes" id="UP000823633">
    <property type="component" value="Unassembled WGS sequence"/>
</dbReference>
<dbReference type="Gene3D" id="1.10.3290.10">
    <property type="entry name" value="Fido-like domain"/>
    <property type="match status" value="1"/>
</dbReference>
<dbReference type="PROSITE" id="PS51459">
    <property type="entry name" value="FIDO"/>
    <property type="match status" value="1"/>
</dbReference>
<dbReference type="GO" id="GO:0005524">
    <property type="term" value="F:ATP binding"/>
    <property type="evidence" value="ECO:0007669"/>
    <property type="project" value="UniProtKB-KW"/>
</dbReference>
<feature type="binding site" evidence="2">
    <location>
        <begin position="220"/>
        <end position="221"/>
    </location>
    <ligand>
        <name>ATP</name>
        <dbReference type="ChEBI" id="CHEBI:30616"/>
    </ligand>
</feature>
<keyword evidence="2" id="KW-0067">ATP-binding</keyword>
<comment type="caution">
    <text evidence="5">The sequence shown here is derived from an EMBL/GenBank/DDBJ whole genome shotgun (WGS) entry which is preliminary data.</text>
</comment>
<dbReference type="EMBL" id="JADIMU010000041">
    <property type="protein sequence ID" value="MBO8443359.1"/>
    <property type="molecule type" value="Genomic_DNA"/>
</dbReference>
<dbReference type="SUPFAM" id="SSF140931">
    <property type="entry name" value="Fic-like"/>
    <property type="match status" value="1"/>
</dbReference>
<proteinExistence type="predicted"/>
<dbReference type="InterPro" id="IPR040198">
    <property type="entry name" value="Fido_containing"/>
</dbReference>
<evidence type="ECO:0000259" key="4">
    <source>
        <dbReference type="PROSITE" id="PS51459"/>
    </source>
</evidence>
<feature type="active site" evidence="1">
    <location>
        <position position="179"/>
    </location>
</feature>